<dbReference type="AlphaFoldDB" id="A0A1H8V5L2"/>
<evidence type="ECO:0000313" key="4">
    <source>
        <dbReference type="Proteomes" id="UP000198893"/>
    </source>
</evidence>
<evidence type="ECO:0000256" key="1">
    <source>
        <dbReference type="ARBA" id="ARBA00022723"/>
    </source>
</evidence>
<dbReference type="RefSeq" id="WP_093120010.1">
    <property type="nucleotide sequence ID" value="NZ_FODS01000025.1"/>
</dbReference>
<keyword evidence="4" id="KW-1185">Reference proteome</keyword>
<keyword evidence="3" id="KW-0670">Pyruvate</keyword>
<dbReference type="EMBL" id="FODS01000025">
    <property type="protein sequence ID" value="SEP10762.1"/>
    <property type="molecule type" value="Genomic_DNA"/>
</dbReference>
<dbReference type="GO" id="GO:0046872">
    <property type="term" value="F:metal ion binding"/>
    <property type="evidence" value="ECO:0007669"/>
    <property type="project" value="UniProtKB-KW"/>
</dbReference>
<reference evidence="3 4" key="1">
    <citation type="submission" date="2016-10" db="EMBL/GenBank/DDBJ databases">
        <authorList>
            <person name="de Groot N.N."/>
        </authorList>
    </citation>
    <scope>NUCLEOTIDE SEQUENCE [LARGE SCALE GENOMIC DNA]</scope>
    <source>
        <strain evidence="3 4">DSM 27842</strain>
    </source>
</reference>
<accession>A0A1H8V5L2</accession>
<dbReference type="Proteomes" id="UP000198893">
    <property type="component" value="Unassembled WGS sequence"/>
</dbReference>
<proteinExistence type="predicted"/>
<feature type="domain" description="Fumarylacetoacetase-like C-terminal" evidence="2">
    <location>
        <begin position="28"/>
        <end position="227"/>
    </location>
</feature>
<protein>
    <submittedName>
        <fullName evidence="3">Fumarylpyruvate hydrolase</fullName>
    </submittedName>
</protein>
<dbReference type="InterPro" id="IPR036663">
    <property type="entry name" value="Fumarylacetoacetase_C_sf"/>
</dbReference>
<dbReference type="Gene3D" id="3.90.850.10">
    <property type="entry name" value="Fumarylacetoacetase-like, C-terminal domain"/>
    <property type="match status" value="1"/>
</dbReference>
<gene>
    <name evidence="3" type="ORF">SAMN04490248_12543</name>
</gene>
<dbReference type="STRING" id="569882.SAMN04490248_12543"/>
<evidence type="ECO:0000259" key="2">
    <source>
        <dbReference type="Pfam" id="PF01557"/>
    </source>
</evidence>
<organism evidence="3 4">
    <name type="scientific">Salinihabitans flavidus</name>
    <dbReference type="NCBI Taxonomy" id="569882"/>
    <lineage>
        <taxon>Bacteria</taxon>
        <taxon>Pseudomonadati</taxon>
        <taxon>Pseudomonadota</taxon>
        <taxon>Alphaproteobacteria</taxon>
        <taxon>Rhodobacterales</taxon>
        <taxon>Roseobacteraceae</taxon>
        <taxon>Salinihabitans</taxon>
    </lineage>
</organism>
<sequence>MSDTVFAPPGPTLLPVAGRDASFPVRRIFCVGRNYAEHAREMGHDPDRDPPFFFTKPGDAATPSGRDLPFPVATQDLHHEAELVVAIGTGGAGIDADEALSHVWGFAAGNDLTRRDLQAEAKSLRRPWDMSKGFDNSAIIGALHPIAETGPMIHGRITAHVDGALRQTADLSEMIWPTADVIAFLSRLVTLAPGDLIMTGTPAGVGPITAGQSCVVEIEGLSPAEVRFSA</sequence>
<dbReference type="GO" id="GO:0018773">
    <property type="term" value="F:acetylpyruvate hydrolase activity"/>
    <property type="evidence" value="ECO:0007669"/>
    <property type="project" value="TreeGrafter"/>
</dbReference>
<dbReference type="PANTHER" id="PTHR11820">
    <property type="entry name" value="ACYLPYRUVASE"/>
    <property type="match status" value="1"/>
</dbReference>
<dbReference type="OrthoDB" id="5197601at2"/>
<keyword evidence="1" id="KW-0479">Metal-binding</keyword>
<name>A0A1H8V5L2_9RHOB</name>
<dbReference type="SUPFAM" id="SSF56529">
    <property type="entry name" value="FAH"/>
    <property type="match status" value="1"/>
</dbReference>
<dbReference type="InterPro" id="IPR011234">
    <property type="entry name" value="Fumarylacetoacetase-like_C"/>
</dbReference>
<dbReference type="Pfam" id="PF01557">
    <property type="entry name" value="FAA_hydrolase"/>
    <property type="match status" value="1"/>
</dbReference>
<dbReference type="PANTHER" id="PTHR11820:SF90">
    <property type="entry name" value="FLUTATHIONE S-TRANSFERASE"/>
    <property type="match status" value="1"/>
</dbReference>
<keyword evidence="3" id="KW-0378">Hydrolase</keyword>
<evidence type="ECO:0000313" key="3">
    <source>
        <dbReference type="EMBL" id="SEP10762.1"/>
    </source>
</evidence>